<sequence>MQNQDPDPIGQYYDPEGSFEAGDTVYTITVIISQAPVPTKMKFKAYEFPLECRCSHVERGHECTSTHCYSLNMDDSSVKCRNKYCKGHERLDGCCFGKEGVMLVE</sequence>
<keyword evidence="2" id="KW-1185">Reference proteome</keyword>
<evidence type="ECO:0000313" key="2">
    <source>
        <dbReference type="Proteomes" id="UP000800200"/>
    </source>
</evidence>
<accession>A0A6A6ER15</accession>
<name>A0A6A6ER15_9PEZI</name>
<organism evidence="1 2">
    <name type="scientific">Zopfia rhizophila CBS 207.26</name>
    <dbReference type="NCBI Taxonomy" id="1314779"/>
    <lineage>
        <taxon>Eukaryota</taxon>
        <taxon>Fungi</taxon>
        <taxon>Dikarya</taxon>
        <taxon>Ascomycota</taxon>
        <taxon>Pezizomycotina</taxon>
        <taxon>Dothideomycetes</taxon>
        <taxon>Dothideomycetes incertae sedis</taxon>
        <taxon>Zopfiaceae</taxon>
        <taxon>Zopfia</taxon>
    </lineage>
</organism>
<feature type="non-terminal residue" evidence="1">
    <location>
        <position position="105"/>
    </location>
</feature>
<dbReference type="AlphaFoldDB" id="A0A6A6ER15"/>
<dbReference type="Proteomes" id="UP000800200">
    <property type="component" value="Unassembled WGS sequence"/>
</dbReference>
<protein>
    <submittedName>
        <fullName evidence="1">Uncharacterized protein</fullName>
    </submittedName>
</protein>
<proteinExistence type="predicted"/>
<dbReference type="OrthoDB" id="3787841at2759"/>
<evidence type="ECO:0000313" key="1">
    <source>
        <dbReference type="EMBL" id="KAF2194617.1"/>
    </source>
</evidence>
<reference evidence="1" key="1">
    <citation type="journal article" date="2020" name="Stud. Mycol.">
        <title>101 Dothideomycetes genomes: a test case for predicting lifestyles and emergence of pathogens.</title>
        <authorList>
            <person name="Haridas S."/>
            <person name="Albert R."/>
            <person name="Binder M."/>
            <person name="Bloem J."/>
            <person name="Labutti K."/>
            <person name="Salamov A."/>
            <person name="Andreopoulos B."/>
            <person name="Baker S."/>
            <person name="Barry K."/>
            <person name="Bills G."/>
            <person name="Bluhm B."/>
            <person name="Cannon C."/>
            <person name="Castanera R."/>
            <person name="Culley D."/>
            <person name="Daum C."/>
            <person name="Ezra D."/>
            <person name="Gonzalez J."/>
            <person name="Henrissat B."/>
            <person name="Kuo A."/>
            <person name="Liang C."/>
            <person name="Lipzen A."/>
            <person name="Lutzoni F."/>
            <person name="Magnuson J."/>
            <person name="Mondo S."/>
            <person name="Nolan M."/>
            <person name="Ohm R."/>
            <person name="Pangilinan J."/>
            <person name="Park H.-J."/>
            <person name="Ramirez L."/>
            <person name="Alfaro M."/>
            <person name="Sun H."/>
            <person name="Tritt A."/>
            <person name="Yoshinaga Y."/>
            <person name="Zwiers L.-H."/>
            <person name="Turgeon B."/>
            <person name="Goodwin S."/>
            <person name="Spatafora J."/>
            <person name="Crous P."/>
            <person name="Grigoriev I."/>
        </authorList>
    </citation>
    <scope>NUCLEOTIDE SEQUENCE</scope>
    <source>
        <strain evidence="1">CBS 207.26</strain>
    </source>
</reference>
<gene>
    <name evidence="1" type="ORF">K469DRAFT_487680</name>
</gene>
<dbReference type="EMBL" id="ML994611">
    <property type="protein sequence ID" value="KAF2194617.1"/>
    <property type="molecule type" value="Genomic_DNA"/>
</dbReference>